<accession>A0A371RFI7</accession>
<keyword evidence="3" id="KW-1185">Reference proteome</keyword>
<evidence type="ECO:0000313" key="2">
    <source>
        <dbReference type="EMBL" id="RFB04190.1"/>
    </source>
</evidence>
<evidence type="ECO:0000313" key="3">
    <source>
        <dbReference type="Proteomes" id="UP000264589"/>
    </source>
</evidence>
<proteinExistence type="predicted"/>
<feature type="region of interest" description="Disordered" evidence="1">
    <location>
        <begin position="347"/>
        <end position="373"/>
    </location>
</feature>
<protein>
    <submittedName>
        <fullName evidence="2">Uncharacterized protein</fullName>
    </submittedName>
</protein>
<gene>
    <name evidence="2" type="ORF">DX908_02165</name>
</gene>
<dbReference type="EMBL" id="QUQO01000001">
    <property type="protein sequence ID" value="RFB04190.1"/>
    <property type="molecule type" value="Genomic_DNA"/>
</dbReference>
<reference evidence="2 3" key="1">
    <citation type="submission" date="2018-08" db="EMBL/GenBank/DDBJ databases">
        <title>Parvularcula sp. SM1705, isolated from surface water of the South Sea China.</title>
        <authorList>
            <person name="Sun L."/>
        </authorList>
    </citation>
    <scope>NUCLEOTIDE SEQUENCE [LARGE SCALE GENOMIC DNA]</scope>
    <source>
        <strain evidence="2 3">SM1705</strain>
    </source>
</reference>
<dbReference type="Proteomes" id="UP000264589">
    <property type="component" value="Unassembled WGS sequence"/>
</dbReference>
<organism evidence="2 3">
    <name type="scientific">Parvularcula marina</name>
    <dbReference type="NCBI Taxonomy" id="2292771"/>
    <lineage>
        <taxon>Bacteria</taxon>
        <taxon>Pseudomonadati</taxon>
        <taxon>Pseudomonadota</taxon>
        <taxon>Alphaproteobacteria</taxon>
        <taxon>Parvularculales</taxon>
        <taxon>Parvularculaceae</taxon>
        <taxon>Parvularcula</taxon>
    </lineage>
</organism>
<sequence length="373" mass="40629">MALSTLFDGPRQEVLSAEEEADLKDLEAALPEGAMIRDPLTRDRFGAEPRMLAFLRQLEGHRPQAMVVLSPEGDDAADEAVAEARAMGYLLVPGERMAALKPPSDVEILDKTTGEIRFGAGTDWEKLDEAAVTAGLCAFPKLAGLFDNPLAAARAGLFGPVRERRRSGHSWRVEATLPPLTTMPEELVFLFEAREPAERVLARLTREMAPLYAETFPASDGYILATARLVAHHGWLDKPEATGLRLFIGGPEPVRRAALKFAEGHARRAGGRKLWPQGLPPRADLEAILASCGAARLERATDLALPTPEGARVTPTLRAIRGEIEQIDVITYLRDLSRSLPEAQQTLGLIEDPVRPQSPDLTEESPDSVRAHG</sequence>
<name>A0A371RFI7_9PROT</name>
<dbReference type="AlphaFoldDB" id="A0A371RFI7"/>
<evidence type="ECO:0000256" key="1">
    <source>
        <dbReference type="SAM" id="MobiDB-lite"/>
    </source>
</evidence>
<dbReference type="InParanoid" id="A0A371RFI7"/>
<comment type="caution">
    <text evidence="2">The sequence shown here is derived from an EMBL/GenBank/DDBJ whole genome shotgun (WGS) entry which is preliminary data.</text>
</comment>